<feature type="transmembrane region" description="Helical" evidence="11">
    <location>
        <begin position="391"/>
        <end position="412"/>
    </location>
</feature>
<dbReference type="GO" id="GO:1990573">
    <property type="term" value="P:potassium ion import across plasma membrane"/>
    <property type="evidence" value="ECO:0007669"/>
    <property type="project" value="TreeGrafter"/>
</dbReference>
<dbReference type="Gene3D" id="3.40.1110.10">
    <property type="entry name" value="Calcium-transporting ATPase, cytoplasmic domain N"/>
    <property type="match status" value="1"/>
</dbReference>
<dbReference type="GO" id="GO:0016887">
    <property type="term" value="F:ATP hydrolysis activity"/>
    <property type="evidence" value="ECO:0007669"/>
    <property type="project" value="InterPro"/>
</dbReference>
<dbReference type="FunFam" id="3.40.1110.10:FF:000061">
    <property type="entry name" value="Potassium-transporting ATPase alpha chain 1"/>
    <property type="match status" value="1"/>
</dbReference>
<dbReference type="EC" id="3.6.3.9" evidence="13"/>
<sequence length="1116" mass="125398">MKVKNYQKLNETHNQINPNLEYQPKSESIRSSLARNYEDIKQSIDLQFYQEERKSVQINRSNSIQNFNNNQDNNVISSVNSSKKYKEPNSQYKAIQPHIDDPEEKKAQTKEAFGLMDDHRIPLEDLRKRLNTDFKQGLQEAIAIQLNQKDGDNKLTEKKKLPGWLRFFKEISNGFAILLWVCTVLCFITYGIDTSQTSNLYVAIVLMFIILLTGYLTYMQTAKSEALMEGFKNFLPQVCYVFRDGMLKQIPVEKLVIGDLVQIKAGMKIPADIRIIESMEMKVDNSPFTGETEPLLRTIDCSHPLNPLETSNLAFFGTLCTSGIGKGVVIRIGDNTTLGQIADLASSGQKVKTPLRKELDSIIGVSLGFLFFILDLLVIKAGVANSISNGIGILVANVPEGLLGCITISLAITAKKLADKMVLVKNLEAVETLGSTSCICSDKTGTLTQNVMTVKHMWYNGQIINAVNKSQLPITQDLEYDINDRGFQALHLNAILSSEAQFNIEENINREDIDFSKCPVFGDATETGLLRFYQSIEDVEKTRMKFKFAKTKEGAPARMPFNANDKFALTIVEQSTNDSDYCIYIKGAPERIWKFCKYILLEQRKVEIQQEWDRKFNDVNLRFGKGGERVLGFAKLHLLREEFQLNQSYFNVSSKINYNFKLENFTFVGLISLIDPPKTRVPHAVLECRSAGIKVIMVTGDQPPTAAAIARECNIIPRNVETNEDIMEKNPGISWDEAIQKAKAIVVHGDRIMDSLEREKEENNQELYYIGQWVKKDYCVFARTTPAQKLQIVKACQSQGYICAVTGDGVNDSPAIKQADIGISMNLSGADVTKDAADMILLDDDFASIINGVEEGRKIFDNLKKTIVYLLTSNIPQLIPFLINVIFGYPLPLSSMFVLCICVGTDILPAISLAYEEAEIDIMTRKPRKKDDHLVSAKLIIHAYLLMGLISTCGGFAAYFTTIVMLIGILVETVLCVFLFYTPGVQKIFGGRPIDFWQFGIPGLPFSMFLLLWEEIRKALIRRFKWFDRFLCWPTLEWNQNFDKQINQLLLNVQLGNNRAMGGIFGVTVLGTIGLLASGLNPIVSAAGAVAGGVIGQYADGMLYYLWKVFGRKIQE</sequence>
<dbReference type="InterPro" id="IPR018303">
    <property type="entry name" value="ATPase_P-typ_P_site"/>
</dbReference>
<dbReference type="SMART" id="SM00831">
    <property type="entry name" value="Cation_ATPase_N"/>
    <property type="match status" value="1"/>
</dbReference>
<dbReference type="AlphaFoldDB" id="G0R4V3"/>
<keyword evidence="13" id="KW-0560">Oxidoreductase</keyword>
<dbReference type="InterPro" id="IPR036412">
    <property type="entry name" value="HAD-like_sf"/>
</dbReference>
<dbReference type="SFLD" id="SFLDF00027">
    <property type="entry name" value="p-type_atpase"/>
    <property type="match status" value="1"/>
</dbReference>
<evidence type="ECO:0000256" key="1">
    <source>
        <dbReference type="ARBA" id="ARBA00004651"/>
    </source>
</evidence>
<dbReference type="FunFam" id="3.40.50.1000:FF:000083">
    <property type="entry name" value="Sodium/potassium-transporting ATPase subunit alpha"/>
    <property type="match status" value="1"/>
</dbReference>
<dbReference type="InterPro" id="IPR023214">
    <property type="entry name" value="HAD_sf"/>
</dbReference>
<keyword evidence="9 11" id="KW-0472">Membrane</keyword>
<keyword evidence="6" id="KW-1278">Translocase</keyword>
<feature type="domain" description="Cation-transporting P-type ATPase N-terminal" evidence="12">
    <location>
        <begin position="117"/>
        <end position="191"/>
    </location>
</feature>
<feature type="transmembrane region" description="Helical" evidence="11">
    <location>
        <begin position="935"/>
        <end position="957"/>
    </location>
</feature>
<keyword evidence="2" id="KW-1003">Cell membrane</keyword>
<keyword evidence="14" id="KW-1185">Reference proteome</keyword>
<dbReference type="InParanoid" id="G0R4V3"/>
<dbReference type="OrthoDB" id="288636at2759"/>
<dbReference type="InterPro" id="IPR044492">
    <property type="entry name" value="P_typ_ATPase_HD_dom"/>
</dbReference>
<dbReference type="SFLD" id="SFLDS00003">
    <property type="entry name" value="Haloacid_Dehalogenase"/>
    <property type="match status" value="1"/>
</dbReference>
<dbReference type="OMA" id="PGMREMV"/>
<evidence type="ECO:0000256" key="3">
    <source>
        <dbReference type="ARBA" id="ARBA00022692"/>
    </source>
</evidence>
<dbReference type="Gene3D" id="3.40.50.1000">
    <property type="entry name" value="HAD superfamily/HAD-like"/>
    <property type="match status" value="1"/>
</dbReference>
<dbReference type="Gene3D" id="1.20.1110.10">
    <property type="entry name" value="Calcium-transporting ATPase, transmembrane domain"/>
    <property type="match status" value="2"/>
</dbReference>
<evidence type="ECO:0000256" key="8">
    <source>
        <dbReference type="ARBA" id="ARBA00023065"/>
    </source>
</evidence>
<keyword evidence="8" id="KW-0406">Ion transport</keyword>
<dbReference type="GO" id="GO:0030007">
    <property type="term" value="P:intracellular potassium ion homeostasis"/>
    <property type="evidence" value="ECO:0007669"/>
    <property type="project" value="TreeGrafter"/>
</dbReference>
<dbReference type="SUPFAM" id="SSF81665">
    <property type="entry name" value="Calcium ATPase, transmembrane domain M"/>
    <property type="match status" value="1"/>
</dbReference>
<dbReference type="PROSITE" id="PS00154">
    <property type="entry name" value="ATPASE_E1_E2"/>
    <property type="match status" value="1"/>
</dbReference>
<evidence type="ECO:0000256" key="2">
    <source>
        <dbReference type="ARBA" id="ARBA00022475"/>
    </source>
</evidence>
<feature type="transmembrane region" description="Helical" evidence="11">
    <location>
        <begin position="174"/>
        <end position="192"/>
    </location>
</feature>
<keyword evidence="3 11" id="KW-0812">Transmembrane</keyword>
<dbReference type="PRINTS" id="PR00121">
    <property type="entry name" value="NAKATPASE"/>
</dbReference>
<dbReference type="Pfam" id="PF00690">
    <property type="entry name" value="Cation_ATPase_N"/>
    <property type="match status" value="1"/>
</dbReference>
<feature type="transmembrane region" description="Helical" evidence="11">
    <location>
        <begin position="1060"/>
        <end position="1080"/>
    </location>
</feature>
<feature type="transmembrane region" description="Helical" evidence="11">
    <location>
        <begin position="1086"/>
        <end position="1107"/>
    </location>
</feature>
<evidence type="ECO:0000256" key="9">
    <source>
        <dbReference type="ARBA" id="ARBA00023136"/>
    </source>
</evidence>
<reference evidence="13 14" key="1">
    <citation type="submission" date="2011-07" db="EMBL/GenBank/DDBJ databases">
        <authorList>
            <person name="Coyne R."/>
            <person name="Brami D."/>
            <person name="Johnson J."/>
            <person name="Hostetler J."/>
            <person name="Hannick L."/>
            <person name="Clark T."/>
            <person name="Cassidy-Hanley D."/>
            <person name="Inman J."/>
        </authorList>
    </citation>
    <scope>NUCLEOTIDE SEQUENCE [LARGE SCALE GENOMIC DNA]</scope>
    <source>
        <strain evidence="13 14">G5</strain>
    </source>
</reference>
<dbReference type="PANTHER" id="PTHR43294:SF21">
    <property type="entry name" value="CATION TRANSPORTING ATPASE"/>
    <property type="match status" value="1"/>
</dbReference>
<organism evidence="13 14">
    <name type="scientific">Ichthyophthirius multifiliis</name>
    <name type="common">White spot disease agent</name>
    <name type="synonym">Ich</name>
    <dbReference type="NCBI Taxonomy" id="5932"/>
    <lineage>
        <taxon>Eukaryota</taxon>
        <taxon>Sar</taxon>
        <taxon>Alveolata</taxon>
        <taxon>Ciliophora</taxon>
        <taxon>Intramacronucleata</taxon>
        <taxon>Oligohymenophorea</taxon>
        <taxon>Hymenostomatida</taxon>
        <taxon>Ophryoglenina</taxon>
        <taxon>Ichthyophthirius</taxon>
    </lineage>
</organism>
<keyword evidence="5" id="KW-0067">ATP-binding</keyword>
<dbReference type="Pfam" id="PF00122">
    <property type="entry name" value="E1-E2_ATPase"/>
    <property type="match status" value="1"/>
</dbReference>
<dbReference type="EC" id="1.6.5.3" evidence="13"/>
<dbReference type="PANTHER" id="PTHR43294">
    <property type="entry name" value="SODIUM/POTASSIUM-TRANSPORTING ATPASE SUBUNIT ALPHA"/>
    <property type="match status" value="1"/>
</dbReference>
<evidence type="ECO:0000256" key="11">
    <source>
        <dbReference type="SAM" id="Phobius"/>
    </source>
</evidence>
<comment type="similarity">
    <text evidence="10">Belongs to the cation transport ATPase (P-type) (TC 3.A.3) family.</text>
</comment>
<accession>G0R4V3</accession>
<dbReference type="GO" id="GO:0005886">
    <property type="term" value="C:plasma membrane"/>
    <property type="evidence" value="ECO:0007669"/>
    <property type="project" value="UniProtKB-SubCell"/>
</dbReference>
<dbReference type="GO" id="GO:0036376">
    <property type="term" value="P:sodium ion export across plasma membrane"/>
    <property type="evidence" value="ECO:0007669"/>
    <property type="project" value="TreeGrafter"/>
</dbReference>
<name>G0R4V3_ICHMU</name>
<dbReference type="InterPro" id="IPR050510">
    <property type="entry name" value="Cation_transp_ATPase_P-type"/>
</dbReference>
<keyword evidence="8" id="KW-0813">Transport</keyword>
<dbReference type="Gene3D" id="2.70.150.10">
    <property type="entry name" value="Calcium-transporting ATPase, cytoplasmic transduction domain A"/>
    <property type="match status" value="1"/>
</dbReference>
<comment type="subcellular location">
    <subcellularLocation>
        <location evidence="1">Cell membrane</location>
        <topology evidence="1">Multi-pass membrane protein</topology>
    </subcellularLocation>
</comment>
<dbReference type="PRINTS" id="PR00119">
    <property type="entry name" value="CATATPASE"/>
</dbReference>
<evidence type="ECO:0000256" key="6">
    <source>
        <dbReference type="ARBA" id="ARBA00022967"/>
    </source>
</evidence>
<protein>
    <submittedName>
        <fullName evidence="13">K antiporter P-type alpha subunit family protein, putative</fullName>
        <ecNumber evidence="13">1.6.5.3</ecNumber>
        <ecNumber evidence="13">3.6.3.9</ecNumber>
    </submittedName>
</protein>
<dbReference type="GO" id="GO:0016491">
    <property type="term" value="F:oxidoreductase activity"/>
    <property type="evidence" value="ECO:0007669"/>
    <property type="project" value="UniProtKB-KW"/>
</dbReference>
<dbReference type="eggNOG" id="KOG0203">
    <property type="taxonomic scope" value="Eukaryota"/>
</dbReference>
<dbReference type="FunFam" id="1.20.1110.10:FF:000095">
    <property type="entry name" value="Sodium/potassium-transporting ATPase subunit alpha-1"/>
    <property type="match status" value="1"/>
</dbReference>
<dbReference type="InterPro" id="IPR004014">
    <property type="entry name" value="ATPase_P-typ_cation-transptr_N"/>
</dbReference>
<dbReference type="Pfam" id="PF13246">
    <property type="entry name" value="Cation_ATPase"/>
    <property type="match status" value="1"/>
</dbReference>
<evidence type="ECO:0000256" key="10">
    <source>
        <dbReference type="ARBA" id="ARBA00038148"/>
    </source>
</evidence>
<evidence type="ECO:0000313" key="13">
    <source>
        <dbReference type="EMBL" id="EGR27496.1"/>
    </source>
</evidence>
<dbReference type="Proteomes" id="UP000008983">
    <property type="component" value="Unassembled WGS sequence"/>
</dbReference>
<keyword evidence="7 11" id="KW-1133">Transmembrane helix</keyword>
<evidence type="ECO:0000256" key="5">
    <source>
        <dbReference type="ARBA" id="ARBA00022840"/>
    </source>
</evidence>
<feature type="transmembrane region" description="Helical" evidence="11">
    <location>
        <begin position="359"/>
        <end position="379"/>
    </location>
</feature>
<dbReference type="InterPro" id="IPR006068">
    <property type="entry name" value="ATPase_P-typ_cation-transptr_C"/>
</dbReference>
<dbReference type="SUPFAM" id="SSF81660">
    <property type="entry name" value="Metal cation-transporting ATPase, ATP-binding domain N"/>
    <property type="match status" value="1"/>
</dbReference>
<evidence type="ECO:0000256" key="7">
    <source>
        <dbReference type="ARBA" id="ARBA00022989"/>
    </source>
</evidence>
<dbReference type="SFLD" id="SFLDG00002">
    <property type="entry name" value="C1.7:_P-type_atpase_like"/>
    <property type="match status" value="1"/>
</dbReference>
<evidence type="ECO:0000259" key="12">
    <source>
        <dbReference type="SMART" id="SM00831"/>
    </source>
</evidence>
<dbReference type="RefSeq" id="XP_004024406.1">
    <property type="nucleotide sequence ID" value="XM_004024357.1"/>
</dbReference>
<feature type="transmembrane region" description="Helical" evidence="11">
    <location>
        <begin position="198"/>
        <end position="218"/>
    </location>
</feature>
<dbReference type="InterPro" id="IPR023299">
    <property type="entry name" value="ATPase_P-typ_cyto_dom_N"/>
</dbReference>
<dbReference type="NCBIfam" id="TIGR01494">
    <property type="entry name" value="ATPase_P-type"/>
    <property type="match status" value="2"/>
</dbReference>
<evidence type="ECO:0000256" key="4">
    <source>
        <dbReference type="ARBA" id="ARBA00022741"/>
    </source>
</evidence>
<dbReference type="GO" id="GO:0005391">
    <property type="term" value="F:P-type sodium:potassium-exchanging transporter activity"/>
    <property type="evidence" value="ECO:0007669"/>
    <property type="project" value="TreeGrafter"/>
</dbReference>
<evidence type="ECO:0000313" key="14">
    <source>
        <dbReference type="Proteomes" id="UP000008983"/>
    </source>
</evidence>
<dbReference type="GO" id="GO:0006883">
    <property type="term" value="P:intracellular sodium ion homeostasis"/>
    <property type="evidence" value="ECO:0007669"/>
    <property type="project" value="TreeGrafter"/>
</dbReference>
<feature type="transmembrane region" description="Helical" evidence="11">
    <location>
        <begin position="893"/>
        <end position="915"/>
    </location>
</feature>
<dbReference type="EMBL" id="GL984356">
    <property type="protein sequence ID" value="EGR27496.1"/>
    <property type="molecule type" value="Genomic_DNA"/>
</dbReference>
<dbReference type="SUPFAM" id="SSF81653">
    <property type="entry name" value="Calcium ATPase, transduction domain A"/>
    <property type="match status" value="1"/>
</dbReference>
<dbReference type="InterPro" id="IPR059000">
    <property type="entry name" value="ATPase_P-type_domA"/>
</dbReference>
<dbReference type="Pfam" id="PF00689">
    <property type="entry name" value="Cation_ATPase_C"/>
    <property type="match status" value="1"/>
</dbReference>
<dbReference type="GO" id="GO:0005524">
    <property type="term" value="F:ATP binding"/>
    <property type="evidence" value="ECO:0007669"/>
    <property type="project" value="UniProtKB-KW"/>
</dbReference>
<keyword evidence="13" id="KW-0378">Hydrolase</keyword>
<dbReference type="GO" id="GO:1902600">
    <property type="term" value="P:proton transmembrane transport"/>
    <property type="evidence" value="ECO:0007669"/>
    <property type="project" value="TreeGrafter"/>
</dbReference>
<gene>
    <name evidence="13" type="ORF">IMG5_195000</name>
</gene>
<dbReference type="InterPro" id="IPR023298">
    <property type="entry name" value="ATPase_P-typ_TM_dom_sf"/>
</dbReference>
<dbReference type="GeneID" id="14903572"/>
<dbReference type="STRING" id="857967.G0R4V3"/>
<keyword evidence="4" id="KW-0547">Nucleotide-binding</keyword>
<dbReference type="InterPro" id="IPR001757">
    <property type="entry name" value="P_typ_ATPase"/>
</dbReference>
<proteinExistence type="inferred from homology"/>
<dbReference type="InterPro" id="IPR008250">
    <property type="entry name" value="ATPase_P-typ_transduc_dom_A_sf"/>
</dbReference>
<feature type="transmembrane region" description="Helical" evidence="11">
    <location>
        <begin position="867"/>
        <end position="887"/>
    </location>
</feature>
<dbReference type="SUPFAM" id="SSF56784">
    <property type="entry name" value="HAD-like"/>
    <property type="match status" value="1"/>
</dbReference>
<feature type="transmembrane region" description="Helical" evidence="11">
    <location>
        <begin position="963"/>
        <end position="982"/>
    </location>
</feature>